<dbReference type="Proteomes" id="UP001603978">
    <property type="component" value="Unassembled WGS sequence"/>
</dbReference>
<dbReference type="Gene3D" id="3.20.20.370">
    <property type="entry name" value="Glycoside hydrolase/deacetylase"/>
    <property type="match status" value="1"/>
</dbReference>
<name>A0ABW7ALI4_9ACTN</name>
<dbReference type="SUPFAM" id="SSF88713">
    <property type="entry name" value="Glycoside hydrolase/deacetylase"/>
    <property type="match status" value="1"/>
</dbReference>
<dbReference type="RefSeq" id="WP_393170326.1">
    <property type="nucleotide sequence ID" value="NZ_JBICRM010000018.1"/>
</dbReference>
<dbReference type="InterPro" id="IPR011330">
    <property type="entry name" value="Glyco_hydro/deAcase_b/a-brl"/>
</dbReference>
<keyword evidence="3" id="KW-1185">Reference proteome</keyword>
<sequence>MKDITVGVVADGGAAGWLRVLAQEGIAHQIADIPDSPVVLVSGRSPAWLEAYVAKGGVAVVSGARQLPFDIDDAGSAVVSGFETPVGGRFCAAPGLVTRFPGAGEGVLRLHEDRIVKYGSDPDRFPVVLSRRIGAGAIVYSGVALTELLMAQGDRLRAFCEFTEVTERVAAVDKADVADTLLHMLRLGFQRAGLPMVRLPRFPGGARSVFILRVDVDGAYAPHTQNLVDAARAANLPASFYVNADLSSRFPGLPDSWPAEFEVGQHAQAHTLFDTYEENLANLKEGRAWVEARVGRDVTSFVAPRGMWNASLGEALAQIGYSYSSEFGLDFDSLPFRAEGGILQVPVHPYSPERASRWAEERGVTPPGGEETRDYFLAVMRRQLALGRPMHVYGHPEVLGGMADTVVPAMAAFALREQTPCLTLGAYAAFWQRREEAYPTVRYDLAAGTLQASPADSSLPLIIEVWEPTNVRVRERETRLPAGTTLIEENT</sequence>
<dbReference type="InterPro" id="IPR002509">
    <property type="entry name" value="NODB_dom"/>
</dbReference>
<reference evidence="2 3" key="1">
    <citation type="submission" date="2024-10" db="EMBL/GenBank/DDBJ databases">
        <authorList>
            <person name="Topkara A.R."/>
            <person name="Saygin H."/>
        </authorList>
    </citation>
    <scope>NUCLEOTIDE SEQUENCE [LARGE SCALE GENOMIC DNA]</scope>
    <source>
        <strain evidence="2 3">M3C6</strain>
    </source>
</reference>
<evidence type="ECO:0000259" key="1">
    <source>
        <dbReference type="Pfam" id="PF01522"/>
    </source>
</evidence>
<protein>
    <submittedName>
        <fullName evidence="2">Polysaccharide deacetylase family protein</fullName>
    </submittedName>
</protein>
<accession>A0ABW7ALI4</accession>
<evidence type="ECO:0000313" key="3">
    <source>
        <dbReference type="Proteomes" id="UP001603978"/>
    </source>
</evidence>
<dbReference type="EMBL" id="JBICRM010000018">
    <property type="protein sequence ID" value="MFG1706988.1"/>
    <property type="molecule type" value="Genomic_DNA"/>
</dbReference>
<proteinExistence type="predicted"/>
<feature type="domain" description="NodB homology" evidence="1">
    <location>
        <begin position="217"/>
        <end position="323"/>
    </location>
</feature>
<evidence type="ECO:0000313" key="2">
    <source>
        <dbReference type="EMBL" id="MFG1706988.1"/>
    </source>
</evidence>
<comment type="caution">
    <text evidence="2">The sequence shown here is derived from an EMBL/GenBank/DDBJ whole genome shotgun (WGS) entry which is preliminary data.</text>
</comment>
<gene>
    <name evidence="2" type="ORF">ACFLIM_27720</name>
</gene>
<dbReference type="Pfam" id="PF01522">
    <property type="entry name" value="Polysacc_deac_1"/>
    <property type="match status" value="1"/>
</dbReference>
<organism evidence="2 3">
    <name type="scientific">Nonomuraea marmarensis</name>
    <dbReference type="NCBI Taxonomy" id="3351344"/>
    <lineage>
        <taxon>Bacteria</taxon>
        <taxon>Bacillati</taxon>
        <taxon>Actinomycetota</taxon>
        <taxon>Actinomycetes</taxon>
        <taxon>Streptosporangiales</taxon>
        <taxon>Streptosporangiaceae</taxon>
        <taxon>Nonomuraea</taxon>
    </lineage>
</organism>